<dbReference type="AlphaFoldDB" id="B4MDL6"/>
<keyword evidence="7" id="KW-0862">Zinc</keyword>
<dbReference type="KEGG" id="dvi:6635748"/>
<dbReference type="EMBL" id="CH940661">
    <property type="protein sequence ID" value="EDW71277.2"/>
    <property type="molecule type" value="Genomic_DNA"/>
</dbReference>
<dbReference type="FunCoup" id="B4MDL6">
    <property type="interactions" value="17"/>
</dbReference>
<organism evidence="11 12">
    <name type="scientific">Drosophila virilis</name>
    <name type="common">Fruit fly</name>
    <dbReference type="NCBI Taxonomy" id="7244"/>
    <lineage>
        <taxon>Eukaryota</taxon>
        <taxon>Metazoa</taxon>
        <taxon>Ecdysozoa</taxon>
        <taxon>Arthropoda</taxon>
        <taxon>Hexapoda</taxon>
        <taxon>Insecta</taxon>
        <taxon>Pterygota</taxon>
        <taxon>Neoptera</taxon>
        <taxon>Endopterygota</taxon>
        <taxon>Diptera</taxon>
        <taxon>Brachycera</taxon>
        <taxon>Muscomorpha</taxon>
        <taxon>Ephydroidea</taxon>
        <taxon>Drosophilidae</taxon>
        <taxon>Drosophila</taxon>
    </lineage>
</organism>
<evidence type="ECO:0000259" key="9">
    <source>
        <dbReference type="Pfam" id="PF01431"/>
    </source>
</evidence>
<evidence type="ECO:0000256" key="4">
    <source>
        <dbReference type="ARBA" id="ARBA00022670"/>
    </source>
</evidence>
<evidence type="ECO:0000256" key="7">
    <source>
        <dbReference type="ARBA" id="ARBA00022833"/>
    </source>
</evidence>
<dbReference type="PROSITE" id="PS51885">
    <property type="entry name" value="NEPRILYSIN"/>
    <property type="match status" value="1"/>
</dbReference>
<comment type="subcellular location">
    <subcellularLocation>
        <location evidence="2">Cell membrane</location>
        <topology evidence="2">Single-pass type II membrane protein</topology>
    </subcellularLocation>
</comment>
<dbReference type="GO" id="GO:0046872">
    <property type="term" value="F:metal ion binding"/>
    <property type="evidence" value="ECO:0007669"/>
    <property type="project" value="UniProtKB-KW"/>
</dbReference>
<keyword evidence="4" id="KW-0645">Protease</keyword>
<dbReference type="Gene3D" id="1.10.1380.10">
    <property type="entry name" value="Neutral endopeptidase , domain2"/>
    <property type="match status" value="1"/>
</dbReference>
<feature type="domain" description="Peptidase M13 N-terminal" evidence="10">
    <location>
        <begin position="11"/>
        <end position="371"/>
    </location>
</feature>
<name>B4MDL6_DROVI</name>
<keyword evidence="8" id="KW-0482">Metalloprotease</keyword>
<dbReference type="GO" id="GO:0005886">
    <property type="term" value="C:plasma membrane"/>
    <property type="evidence" value="ECO:0007669"/>
    <property type="project" value="UniProtKB-SubCell"/>
</dbReference>
<dbReference type="SMR" id="B4MDL6"/>
<protein>
    <submittedName>
        <fullName evidence="11">Uncharacterized protein</fullName>
        <ecNumber evidence="11">3.4.24.-</ecNumber>
    </submittedName>
</protein>
<dbReference type="OrthoDB" id="6475849at2759"/>
<evidence type="ECO:0000313" key="12">
    <source>
        <dbReference type="Proteomes" id="UP000008792"/>
    </source>
</evidence>
<dbReference type="GO" id="GO:0004222">
    <property type="term" value="F:metalloendopeptidase activity"/>
    <property type="evidence" value="ECO:0007669"/>
    <property type="project" value="InterPro"/>
</dbReference>
<keyword evidence="5" id="KW-0479">Metal-binding</keyword>
<dbReference type="PRINTS" id="PR00786">
    <property type="entry name" value="NEPRILYSIN"/>
</dbReference>
<dbReference type="GO" id="GO:0016485">
    <property type="term" value="P:protein processing"/>
    <property type="evidence" value="ECO:0007669"/>
    <property type="project" value="TreeGrafter"/>
</dbReference>
<evidence type="ECO:0000313" key="11">
    <source>
        <dbReference type="EMBL" id="EDW71277.2"/>
    </source>
</evidence>
<proteinExistence type="inferred from homology"/>
<evidence type="ECO:0000256" key="3">
    <source>
        <dbReference type="ARBA" id="ARBA00007357"/>
    </source>
</evidence>
<sequence>MLSIMNHSVDPCENFYEYACGSWKQSPLLQPEQRNSSLLSAIQKDIDEQVLQHLENATDPQARNQSTNGADWKAKQFFASCVQMKSNLSLGYARFMSGGQLEDRYAQPGQAHHQNASREDWVYVNFMSPYELYPLLPLKVHYSTSLRKFVILLQAPSKMLGNFKPEQLQNMTRDFQLNEEQQRLEFLGRFENLTRFERNLTQLAKTRNETEQLTLGEFLARHKEERLNWTRYFDLAFNGTQQSHWLVHNQLQSVGDLVHFLEQQPLPLLRSYVQQRLLLKFYATWQTQSTRNASSPTNACRIVTETYFNYALLPWFIGRLFDAERRADVLQLARHIRDTFYELLEQYSWLDEETRSQARTKLASMDVLVGYSDELQHPELIDAAYADMQMSSDWFENLATLERNRARIRLRSVDKALIPQLMATRTVNAYYADFLNQAFITIGMSQWPLYHVRLPAVLKFAGIGNIVGHEMAHGFDSYCYQFNYDGKKMNWWSEGSLRNFKARYRCLESQYNKYILLGVATNGTLTSGDNIADNVGARMAYYAYKRHTQNKAWLEKPLLGVDFNNRQLFFLKFAQTWCTGRDSASKLSKLKTDMHAYEEFRVVGTLSNMPEFSEAFNCKLGSDMNPLKKCVVW</sequence>
<evidence type="ECO:0000256" key="6">
    <source>
        <dbReference type="ARBA" id="ARBA00022801"/>
    </source>
</evidence>
<dbReference type="PANTHER" id="PTHR11733">
    <property type="entry name" value="ZINC METALLOPROTEASE FAMILY M13 NEPRILYSIN-RELATED"/>
    <property type="match status" value="1"/>
</dbReference>
<dbReference type="eggNOG" id="KOG3624">
    <property type="taxonomic scope" value="Eukaryota"/>
</dbReference>
<evidence type="ECO:0000256" key="1">
    <source>
        <dbReference type="ARBA" id="ARBA00001947"/>
    </source>
</evidence>
<evidence type="ECO:0000256" key="5">
    <source>
        <dbReference type="ARBA" id="ARBA00022723"/>
    </source>
</evidence>
<evidence type="ECO:0000256" key="8">
    <source>
        <dbReference type="ARBA" id="ARBA00023049"/>
    </source>
</evidence>
<keyword evidence="6 11" id="KW-0378">Hydrolase</keyword>
<dbReference type="Gene3D" id="3.40.390.10">
    <property type="entry name" value="Collagenase (Catalytic Domain)"/>
    <property type="match status" value="1"/>
</dbReference>
<dbReference type="SUPFAM" id="SSF55486">
    <property type="entry name" value="Metalloproteases ('zincins'), catalytic domain"/>
    <property type="match status" value="1"/>
</dbReference>
<reference evidence="11 12" key="1">
    <citation type="journal article" date="2007" name="Nature">
        <title>Evolution of genes and genomes on the Drosophila phylogeny.</title>
        <authorList>
            <consortium name="Drosophila 12 Genomes Consortium"/>
            <person name="Clark A.G."/>
            <person name="Eisen M.B."/>
            <person name="Smith D.R."/>
            <person name="Bergman C.M."/>
            <person name="Oliver B."/>
            <person name="Markow T.A."/>
            <person name="Kaufman T.C."/>
            <person name="Kellis M."/>
            <person name="Gelbart W."/>
            <person name="Iyer V.N."/>
            <person name="Pollard D.A."/>
            <person name="Sackton T.B."/>
            <person name="Larracuente A.M."/>
            <person name="Singh N.D."/>
            <person name="Abad J.P."/>
            <person name="Abt D.N."/>
            <person name="Adryan B."/>
            <person name="Aguade M."/>
            <person name="Akashi H."/>
            <person name="Anderson W.W."/>
            <person name="Aquadro C.F."/>
            <person name="Ardell D.H."/>
            <person name="Arguello R."/>
            <person name="Artieri C.G."/>
            <person name="Barbash D.A."/>
            <person name="Barker D."/>
            <person name="Barsanti P."/>
            <person name="Batterham P."/>
            <person name="Batzoglou S."/>
            <person name="Begun D."/>
            <person name="Bhutkar A."/>
            <person name="Blanco E."/>
            <person name="Bosak S.A."/>
            <person name="Bradley R.K."/>
            <person name="Brand A.D."/>
            <person name="Brent M.R."/>
            <person name="Brooks A.N."/>
            <person name="Brown R.H."/>
            <person name="Butlin R.K."/>
            <person name="Caggese C."/>
            <person name="Calvi B.R."/>
            <person name="Bernardo de Carvalho A."/>
            <person name="Caspi A."/>
            <person name="Castrezana S."/>
            <person name="Celniker S.E."/>
            <person name="Chang J.L."/>
            <person name="Chapple C."/>
            <person name="Chatterji S."/>
            <person name="Chinwalla A."/>
            <person name="Civetta A."/>
            <person name="Clifton S.W."/>
            <person name="Comeron J.M."/>
            <person name="Costello J.C."/>
            <person name="Coyne J.A."/>
            <person name="Daub J."/>
            <person name="David R.G."/>
            <person name="Delcher A.L."/>
            <person name="Delehaunty K."/>
            <person name="Do C.B."/>
            <person name="Ebling H."/>
            <person name="Edwards K."/>
            <person name="Eickbush T."/>
            <person name="Evans J.D."/>
            <person name="Filipski A."/>
            <person name="Findeiss S."/>
            <person name="Freyhult E."/>
            <person name="Fulton L."/>
            <person name="Fulton R."/>
            <person name="Garcia A.C."/>
            <person name="Gardiner A."/>
            <person name="Garfield D.A."/>
            <person name="Garvin B.E."/>
            <person name="Gibson G."/>
            <person name="Gilbert D."/>
            <person name="Gnerre S."/>
            <person name="Godfrey J."/>
            <person name="Good R."/>
            <person name="Gotea V."/>
            <person name="Gravely B."/>
            <person name="Greenberg A.J."/>
            <person name="Griffiths-Jones S."/>
            <person name="Gross S."/>
            <person name="Guigo R."/>
            <person name="Gustafson E.A."/>
            <person name="Haerty W."/>
            <person name="Hahn M.W."/>
            <person name="Halligan D.L."/>
            <person name="Halpern A.L."/>
            <person name="Halter G.M."/>
            <person name="Han M.V."/>
            <person name="Heger A."/>
            <person name="Hillier L."/>
            <person name="Hinrichs A.S."/>
            <person name="Holmes I."/>
            <person name="Hoskins R.A."/>
            <person name="Hubisz M.J."/>
            <person name="Hultmark D."/>
            <person name="Huntley M.A."/>
            <person name="Jaffe D.B."/>
            <person name="Jagadeeshan S."/>
            <person name="Jeck W.R."/>
            <person name="Johnson J."/>
            <person name="Jones C.D."/>
            <person name="Jordan W.C."/>
            <person name="Karpen G.H."/>
            <person name="Kataoka E."/>
            <person name="Keightley P.D."/>
            <person name="Kheradpour P."/>
            <person name="Kirkness E.F."/>
            <person name="Koerich L.B."/>
            <person name="Kristiansen K."/>
            <person name="Kudrna D."/>
            <person name="Kulathinal R.J."/>
            <person name="Kumar S."/>
            <person name="Kwok R."/>
            <person name="Lander E."/>
            <person name="Langley C.H."/>
            <person name="Lapoint R."/>
            <person name="Lazzaro B.P."/>
            <person name="Lee S.J."/>
            <person name="Levesque L."/>
            <person name="Li R."/>
            <person name="Lin C.F."/>
            <person name="Lin M.F."/>
            <person name="Lindblad-Toh K."/>
            <person name="Llopart A."/>
            <person name="Long M."/>
            <person name="Low L."/>
            <person name="Lozovsky E."/>
            <person name="Lu J."/>
            <person name="Luo M."/>
            <person name="Machado C.A."/>
            <person name="Makalowski W."/>
            <person name="Marzo M."/>
            <person name="Matsuda M."/>
            <person name="Matzkin L."/>
            <person name="McAllister B."/>
            <person name="McBride C.S."/>
            <person name="McKernan B."/>
            <person name="McKernan K."/>
            <person name="Mendez-Lago M."/>
            <person name="Minx P."/>
            <person name="Mollenhauer M.U."/>
            <person name="Montooth K."/>
            <person name="Mount S.M."/>
            <person name="Mu X."/>
            <person name="Myers E."/>
            <person name="Negre B."/>
            <person name="Newfeld S."/>
            <person name="Nielsen R."/>
            <person name="Noor M.A."/>
            <person name="O'Grady P."/>
            <person name="Pachter L."/>
            <person name="Papaceit M."/>
            <person name="Parisi M.J."/>
            <person name="Parisi M."/>
            <person name="Parts L."/>
            <person name="Pedersen J.S."/>
            <person name="Pesole G."/>
            <person name="Phillippy A.M."/>
            <person name="Ponting C.P."/>
            <person name="Pop M."/>
            <person name="Porcelli D."/>
            <person name="Powell J.R."/>
            <person name="Prohaska S."/>
            <person name="Pruitt K."/>
            <person name="Puig M."/>
            <person name="Quesneville H."/>
            <person name="Ram K.R."/>
            <person name="Rand D."/>
            <person name="Rasmussen M.D."/>
            <person name="Reed L.K."/>
            <person name="Reenan R."/>
            <person name="Reily A."/>
            <person name="Remington K.A."/>
            <person name="Rieger T.T."/>
            <person name="Ritchie M.G."/>
            <person name="Robin C."/>
            <person name="Rogers Y.H."/>
            <person name="Rohde C."/>
            <person name="Rozas J."/>
            <person name="Rubenfield M.J."/>
            <person name="Ruiz A."/>
            <person name="Russo S."/>
            <person name="Salzberg S.L."/>
            <person name="Sanchez-Gracia A."/>
            <person name="Saranga D.J."/>
            <person name="Sato H."/>
            <person name="Schaeffer S.W."/>
            <person name="Schatz M.C."/>
            <person name="Schlenke T."/>
            <person name="Schwartz R."/>
            <person name="Segarra C."/>
            <person name="Singh R.S."/>
            <person name="Sirot L."/>
            <person name="Sirota M."/>
            <person name="Sisneros N.B."/>
            <person name="Smith C.D."/>
            <person name="Smith T.F."/>
            <person name="Spieth J."/>
            <person name="Stage D.E."/>
            <person name="Stark A."/>
            <person name="Stephan W."/>
            <person name="Strausberg R.L."/>
            <person name="Strempel S."/>
            <person name="Sturgill D."/>
            <person name="Sutton G."/>
            <person name="Sutton G.G."/>
            <person name="Tao W."/>
            <person name="Teichmann S."/>
            <person name="Tobari Y.N."/>
            <person name="Tomimura Y."/>
            <person name="Tsolas J.M."/>
            <person name="Valente V.L."/>
            <person name="Venter E."/>
            <person name="Venter J.C."/>
            <person name="Vicario S."/>
            <person name="Vieira F.G."/>
            <person name="Vilella A.J."/>
            <person name="Villasante A."/>
            <person name="Walenz B."/>
            <person name="Wang J."/>
            <person name="Wasserman M."/>
            <person name="Watts T."/>
            <person name="Wilson D."/>
            <person name="Wilson R.K."/>
            <person name="Wing R.A."/>
            <person name="Wolfner M.F."/>
            <person name="Wong A."/>
            <person name="Wong G.K."/>
            <person name="Wu C.I."/>
            <person name="Wu G."/>
            <person name="Yamamoto D."/>
            <person name="Yang H.P."/>
            <person name="Yang S.P."/>
            <person name="Yorke J.A."/>
            <person name="Yoshida K."/>
            <person name="Zdobnov E."/>
            <person name="Zhang P."/>
            <person name="Zhang Y."/>
            <person name="Zimin A.V."/>
            <person name="Baldwin J."/>
            <person name="Abdouelleil A."/>
            <person name="Abdulkadir J."/>
            <person name="Abebe A."/>
            <person name="Abera B."/>
            <person name="Abreu J."/>
            <person name="Acer S.C."/>
            <person name="Aftuck L."/>
            <person name="Alexander A."/>
            <person name="An P."/>
            <person name="Anderson E."/>
            <person name="Anderson S."/>
            <person name="Arachi H."/>
            <person name="Azer M."/>
            <person name="Bachantsang P."/>
            <person name="Barry A."/>
            <person name="Bayul T."/>
            <person name="Berlin A."/>
            <person name="Bessette D."/>
            <person name="Bloom T."/>
            <person name="Blye J."/>
            <person name="Boguslavskiy L."/>
            <person name="Bonnet C."/>
            <person name="Boukhgalter B."/>
            <person name="Bourzgui I."/>
            <person name="Brown A."/>
            <person name="Cahill P."/>
            <person name="Channer S."/>
            <person name="Cheshatsang Y."/>
            <person name="Chuda L."/>
            <person name="Citroen M."/>
            <person name="Collymore A."/>
            <person name="Cooke P."/>
            <person name="Costello M."/>
            <person name="D'Aco K."/>
            <person name="Daza R."/>
            <person name="De Haan G."/>
            <person name="DeGray S."/>
            <person name="DeMaso C."/>
            <person name="Dhargay N."/>
            <person name="Dooley K."/>
            <person name="Dooley E."/>
            <person name="Doricent M."/>
            <person name="Dorje P."/>
            <person name="Dorjee K."/>
            <person name="Dupes A."/>
            <person name="Elong R."/>
            <person name="Falk J."/>
            <person name="Farina A."/>
            <person name="Faro S."/>
            <person name="Ferguson D."/>
            <person name="Fisher S."/>
            <person name="Foley C.D."/>
            <person name="Franke A."/>
            <person name="Friedrich D."/>
            <person name="Gadbois L."/>
            <person name="Gearin G."/>
            <person name="Gearin C.R."/>
            <person name="Giannoukos G."/>
            <person name="Goode T."/>
            <person name="Graham J."/>
            <person name="Grandbois E."/>
            <person name="Grewal S."/>
            <person name="Gyaltsen K."/>
            <person name="Hafez N."/>
            <person name="Hagos B."/>
            <person name="Hall J."/>
            <person name="Henson C."/>
            <person name="Hollinger A."/>
            <person name="Honan T."/>
            <person name="Huard M.D."/>
            <person name="Hughes L."/>
            <person name="Hurhula B."/>
            <person name="Husby M.E."/>
            <person name="Kamat A."/>
            <person name="Kanga B."/>
            <person name="Kashin S."/>
            <person name="Khazanovich D."/>
            <person name="Kisner P."/>
            <person name="Lance K."/>
            <person name="Lara M."/>
            <person name="Lee W."/>
            <person name="Lennon N."/>
            <person name="Letendre F."/>
            <person name="LeVine R."/>
            <person name="Lipovsky A."/>
            <person name="Liu X."/>
            <person name="Liu J."/>
            <person name="Liu S."/>
            <person name="Lokyitsang T."/>
            <person name="Lokyitsang Y."/>
            <person name="Lubonja R."/>
            <person name="Lui A."/>
            <person name="MacDonald P."/>
            <person name="Magnisalis V."/>
            <person name="Maru K."/>
            <person name="Matthews C."/>
            <person name="McCusker W."/>
            <person name="McDonough S."/>
            <person name="Mehta T."/>
            <person name="Meldrim J."/>
            <person name="Meneus L."/>
            <person name="Mihai O."/>
            <person name="Mihalev A."/>
            <person name="Mihova T."/>
            <person name="Mittelman R."/>
            <person name="Mlenga V."/>
            <person name="Montmayeur A."/>
            <person name="Mulrain L."/>
            <person name="Navidi A."/>
            <person name="Naylor J."/>
            <person name="Negash T."/>
            <person name="Nguyen T."/>
            <person name="Nguyen N."/>
            <person name="Nicol R."/>
            <person name="Norbu C."/>
            <person name="Norbu N."/>
            <person name="Novod N."/>
            <person name="O'Neill B."/>
            <person name="Osman S."/>
            <person name="Markiewicz E."/>
            <person name="Oyono O.L."/>
            <person name="Patti C."/>
            <person name="Phunkhang P."/>
            <person name="Pierre F."/>
            <person name="Priest M."/>
            <person name="Raghuraman S."/>
            <person name="Rege F."/>
            <person name="Reyes R."/>
            <person name="Rise C."/>
            <person name="Rogov P."/>
            <person name="Ross K."/>
            <person name="Ryan E."/>
            <person name="Settipalli S."/>
            <person name="Shea T."/>
            <person name="Sherpa N."/>
            <person name="Shi L."/>
            <person name="Shih D."/>
            <person name="Sparrow T."/>
            <person name="Spaulding J."/>
            <person name="Stalker J."/>
            <person name="Stange-Thomann N."/>
            <person name="Stavropoulos S."/>
            <person name="Stone C."/>
            <person name="Strader C."/>
            <person name="Tesfaye S."/>
            <person name="Thomson T."/>
            <person name="Thoulutsang Y."/>
            <person name="Thoulutsang D."/>
            <person name="Topham K."/>
            <person name="Topping I."/>
            <person name="Tsamla T."/>
            <person name="Vassiliev H."/>
            <person name="Vo A."/>
            <person name="Wangchuk T."/>
            <person name="Wangdi T."/>
            <person name="Weiand M."/>
            <person name="Wilkinson J."/>
            <person name="Wilson A."/>
            <person name="Yadav S."/>
            <person name="Young G."/>
            <person name="Yu Q."/>
            <person name="Zembek L."/>
            <person name="Zhong D."/>
            <person name="Zimmer A."/>
            <person name="Zwirko Z."/>
            <person name="Jaffe D.B."/>
            <person name="Alvarez P."/>
            <person name="Brockman W."/>
            <person name="Butler J."/>
            <person name="Chin C."/>
            <person name="Gnerre S."/>
            <person name="Grabherr M."/>
            <person name="Kleber M."/>
            <person name="Mauceli E."/>
            <person name="MacCallum I."/>
        </authorList>
    </citation>
    <scope>NUCLEOTIDE SEQUENCE [LARGE SCALE GENOMIC DNA]</scope>
    <source>
        <strain evidence="12">Tucson 15010-1051.87</strain>
    </source>
</reference>
<comment type="cofactor">
    <cofactor evidence="1">
        <name>Zn(2+)</name>
        <dbReference type="ChEBI" id="CHEBI:29105"/>
    </cofactor>
</comment>
<evidence type="ECO:0000256" key="2">
    <source>
        <dbReference type="ARBA" id="ARBA00004401"/>
    </source>
</evidence>
<dbReference type="InterPro" id="IPR024079">
    <property type="entry name" value="MetalloPept_cat_dom_sf"/>
</dbReference>
<comment type="similarity">
    <text evidence="3">Belongs to the peptidase M13 family.</text>
</comment>
<dbReference type="InterPro" id="IPR000718">
    <property type="entry name" value="Peptidase_M13"/>
</dbReference>
<dbReference type="CDD" id="cd08662">
    <property type="entry name" value="M13"/>
    <property type="match status" value="1"/>
</dbReference>
<dbReference type="InterPro" id="IPR018497">
    <property type="entry name" value="Peptidase_M13_C"/>
</dbReference>
<dbReference type="Pfam" id="PF01431">
    <property type="entry name" value="Peptidase_M13"/>
    <property type="match status" value="1"/>
</dbReference>
<dbReference type="Proteomes" id="UP000008792">
    <property type="component" value="Unassembled WGS sequence"/>
</dbReference>
<dbReference type="EC" id="3.4.24.-" evidence="11"/>
<dbReference type="HOGENOM" id="CLU_006187_8_0_1"/>
<feature type="domain" description="Peptidase M13 C-terminal" evidence="9">
    <location>
        <begin position="428"/>
        <end position="631"/>
    </location>
</feature>
<dbReference type="InParanoid" id="B4MDL6"/>
<gene>
    <name evidence="11" type="primary">Dvir\GJ16149</name>
    <name evidence="11" type="ORF">Dvir_GJ16149</name>
</gene>
<accession>B4MDL6</accession>
<dbReference type="InterPro" id="IPR042089">
    <property type="entry name" value="Peptidase_M13_dom_2"/>
</dbReference>
<dbReference type="InterPro" id="IPR008753">
    <property type="entry name" value="Peptidase_M13_N"/>
</dbReference>
<keyword evidence="12" id="KW-1185">Reference proteome</keyword>
<evidence type="ECO:0000259" key="10">
    <source>
        <dbReference type="Pfam" id="PF05649"/>
    </source>
</evidence>
<dbReference type="Pfam" id="PF05649">
    <property type="entry name" value="Peptidase_M13_N"/>
    <property type="match status" value="1"/>
</dbReference>
<dbReference type="PANTHER" id="PTHR11733:SF167">
    <property type="entry name" value="FI17812P1-RELATED"/>
    <property type="match status" value="1"/>
</dbReference>